<dbReference type="InterPro" id="IPR010131">
    <property type="entry name" value="MdtP/NodT-like"/>
</dbReference>
<dbReference type="PANTHER" id="PTHR30203:SF20">
    <property type="entry name" value="MULTIDRUG RESISTANCE OUTER MEMBRANE PROTEIN MDTP-RELATED"/>
    <property type="match status" value="1"/>
</dbReference>
<dbReference type="EMBL" id="JAHPMX010000019">
    <property type="protein sequence ID" value="MBU9359690.1"/>
    <property type="molecule type" value="Genomic_DNA"/>
</dbReference>
<feature type="chain" id="PRO_5042665805" evidence="9">
    <location>
        <begin position="24"/>
        <end position="490"/>
    </location>
</feature>
<comment type="similarity">
    <text evidence="2 9">Belongs to the outer membrane factor (OMF) (TC 1.B.17) family.</text>
</comment>
<proteinExistence type="inferred from homology"/>
<evidence type="ECO:0000256" key="10">
    <source>
        <dbReference type="SAM" id="Coils"/>
    </source>
</evidence>
<dbReference type="NCBIfam" id="TIGR01845">
    <property type="entry name" value="outer_NodT"/>
    <property type="match status" value="1"/>
</dbReference>
<name>A0AAP2HNS4_9BURK</name>
<evidence type="ECO:0000256" key="2">
    <source>
        <dbReference type="ARBA" id="ARBA00007613"/>
    </source>
</evidence>
<protein>
    <submittedName>
        <fullName evidence="11">Efflux transporter outer membrane subunit</fullName>
    </submittedName>
</protein>
<accession>A0AAP2HNS4</accession>
<dbReference type="PANTHER" id="PTHR30203">
    <property type="entry name" value="OUTER MEMBRANE CATION EFFLUX PROTEIN"/>
    <property type="match status" value="1"/>
</dbReference>
<evidence type="ECO:0000256" key="3">
    <source>
        <dbReference type="ARBA" id="ARBA00022452"/>
    </source>
</evidence>
<dbReference type="Pfam" id="PF02321">
    <property type="entry name" value="OEP"/>
    <property type="match status" value="2"/>
</dbReference>
<comment type="caution">
    <text evidence="11">The sequence shown here is derived from an EMBL/GenBank/DDBJ whole genome shotgun (WGS) entry which is preliminary data.</text>
</comment>
<evidence type="ECO:0000256" key="8">
    <source>
        <dbReference type="ARBA" id="ARBA00023288"/>
    </source>
</evidence>
<gene>
    <name evidence="11" type="ORF">KTE52_25460</name>
</gene>
<feature type="coiled-coil region" evidence="10">
    <location>
        <begin position="231"/>
        <end position="258"/>
    </location>
</feature>
<evidence type="ECO:0000256" key="7">
    <source>
        <dbReference type="ARBA" id="ARBA00023139"/>
    </source>
</evidence>
<evidence type="ECO:0000256" key="4">
    <source>
        <dbReference type="ARBA" id="ARBA00022692"/>
    </source>
</evidence>
<keyword evidence="8 9" id="KW-0449">Lipoprotein</keyword>
<reference evidence="11" key="1">
    <citation type="submission" date="2021-06" db="EMBL/GenBank/DDBJ databases">
        <title>A collection of bacterial strains from the Burkholderia cepacia Research Laboratory and Repository.</title>
        <authorList>
            <person name="Lipuma J."/>
            <person name="Spilker T."/>
        </authorList>
    </citation>
    <scope>NUCLEOTIDE SEQUENCE</scope>
    <source>
        <strain evidence="11">AU37435</strain>
    </source>
</reference>
<dbReference type="GO" id="GO:0015562">
    <property type="term" value="F:efflux transmembrane transporter activity"/>
    <property type="evidence" value="ECO:0007669"/>
    <property type="project" value="InterPro"/>
</dbReference>
<feature type="signal peptide" evidence="9">
    <location>
        <begin position="1"/>
        <end position="23"/>
    </location>
</feature>
<keyword evidence="5 9" id="KW-0732">Signal</keyword>
<evidence type="ECO:0000256" key="6">
    <source>
        <dbReference type="ARBA" id="ARBA00023136"/>
    </source>
</evidence>
<keyword evidence="3 9" id="KW-1134">Transmembrane beta strand</keyword>
<evidence type="ECO:0000313" key="11">
    <source>
        <dbReference type="EMBL" id="MBU9359690.1"/>
    </source>
</evidence>
<sequence>MTRAVRALRAAASLAALVLAACATPGDRAPRATRVDPATVASGLATSASRTAWPRDGWWHAWRDPQLDTLVADAIAGNPAIRVAQARADRFVELARIAGATRYPSAAVDADFSRARFARYASPSPPGGNTVWNNSVGADLRYALDLWGKHRSEHEGALADVQAAAADARAARLMLETAVVRTYIVFAKTFDQRDVALATLKRQQDIVGIVERRARAGLASRFELTQASTPIAATRAQIEALDRQIAVLRNELAVLAGRGPGAGAPLARPALRLDVPVALPANLPAELVGHRPDVVAARWRIESMSSAMRAAKADFYPNIDLIASAGLASAAFGGFFTLVNNDAMTHRFGAAISLPIFDGGRRQGRYGAAVADYDVAVETYNQAVLGAFRDVANQIESLQSLARQQADVEASADTARRAVDYAMQGYRAGLTDYLTVLSTETERLQAQQSLADVRAARLDAWAQLMAALGGGVEPPTAPAATAPEGASDVR</sequence>
<dbReference type="PROSITE" id="PS51257">
    <property type="entry name" value="PROKAR_LIPOPROTEIN"/>
    <property type="match status" value="1"/>
</dbReference>
<dbReference type="RefSeq" id="WP_217076057.1">
    <property type="nucleotide sequence ID" value="NZ_CAJHCY010000003.1"/>
</dbReference>
<dbReference type="InterPro" id="IPR003423">
    <property type="entry name" value="OMP_efflux"/>
</dbReference>
<evidence type="ECO:0000256" key="5">
    <source>
        <dbReference type="ARBA" id="ARBA00022729"/>
    </source>
</evidence>
<dbReference type="AlphaFoldDB" id="A0AAP2HNS4"/>
<keyword evidence="7 9" id="KW-0564">Palmitate</keyword>
<evidence type="ECO:0000256" key="1">
    <source>
        <dbReference type="ARBA" id="ARBA00004370"/>
    </source>
</evidence>
<keyword evidence="6 9" id="KW-0472">Membrane</keyword>
<evidence type="ECO:0000256" key="9">
    <source>
        <dbReference type="RuleBase" id="RU362097"/>
    </source>
</evidence>
<organism evidence="11 12">
    <name type="scientific">Burkholderia multivorans</name>
    <dbReference type="NCBI Taxonomy" id="87883"/>
    <lineage>
        <taxon>Bacteria</taxon>
        <taxon>Pseudomonadati</taxon>
        <taxon>Pseudomonadota</taxon>
        <taxon>Betaproteobacteria</taxon>
        <taxon>Burkholderiales</taxon>
        <taxon>Burkholderiaceae</taxon>
        <taxon>Burkholderia</taxon>
        <taxon>Burkholderia cepacia complex</taxon>
    </lineage>
</organism>
<dbReference type="Proteomes" id="UP001196915">
    <property type="component" value="Unassembled WGS sequence"/>
</dbReference>
<comment type="subcellular location">
    <subcellularLocation>
        <location evidence="9">Cell membrane</location>
        <topology evidence="9">Lipid-anchor</topology>
    </subcellularLocation>
    <subcellularLocation>
        <location evidence="1">Membrane</location>
    </subcellularLocation>
</comment>
<dbReference type="GO" id="GO:0005886">
    <property type="term" value="C:plasma membrane"/>
    <property type="evidence" value="ECO:0007669"/>
    <property type="project" value="UniProtKB-SubCell"/>
</dbReference>
<keyword evidence="10" id="KW-0175">Coiled coil</keyword>
<evidence type="ECO:0000313" key="12">
    <source>
        <dbReference type="Proteomes" id="UP001196915"/>
    </source>
</evidence>
<keyword evidence="4 9" id="KW-0812">Transmembrane</keyword>